<dbReference type="Pfam" id="PF00172">
    <property type="entry name" value="Zn_clus"/>
    <property type="match status" value="1"/>
</dbReference>
<feature type="region of interest" description="Disordered" evidence="8">
    <location>
        <begin position="1"/>
        <end position="33"/>
    </location>
</feature>
<dbReference type="PROSITE" id="PS50048">
    <property type="entry name" value="ZN2_CY6_FUNGAL_2"/>
    <property type="match status" value="1"/>
</dbReference>
<keyword evidence="5" id="KW-0238">DNA-binding</keyword>
<keyword evidence="6" id="KW-0804">Transcription</keyword>
<dbReference type="PROSITE" id="PS00463">
    <property type="entry name" value="ZN2_CY6_FUNGAL_1"/>
    <property type="match status" value="1"/>
</dbReference>
<proteinExistence type="predicted"/>
<keyword evidence="7" id="KW-0539">Nucleus</keyword>
<keyword evidence="2" id="KW-0479">Metal-binding</keyword>
<feature type="region of interest" description="Disordered" evidence="8">
    <location>
        <begin position="602"/>
        <end position="634"/>
    </location>
</feature>
<feature type="domain" description="Zn(2)-C6 fungal-type" evidence="9">
    <location>
        <begin position="44"/>
        <end position="74"/>
    </location>
</feature>
<evidence type="ECO:0000256" key="3">
    <source>
        <dbReference type="ARBA" id="ARBA00022833"/>
    </source>
</evidence>
<dbReference type="SUPFAM" id="SSF57701">
    <property type="entry name" value="Zn2/Cys6 DNA-binding domain"/>
    <property type="match status" value="1"/>
</dbReference>
<evidence type="ECO:0000256" key="1">
    <source>
        <dbReference type="ARBA" id="ARBA00004123"/>
    </source>
</evidence>
<dbReference type="InterPro" id="IPR036864">
    <property type="entry name" value="Zn2-C6_fun-type_DNA-bd_sf"/>
</dbReference>
<dbReference type="InterPro" id="IPR001138">
    <property type="entry name" value="Zn2Cys6_DnaBD"/>
</dbReference>
<dbReference type="SMART" id="SM00906">
    <property type="entry name" value="Fungal_trans"/>
    <property type="match status" value="1"/>
</dbReference>
<dbReference type="Gene3D" id="4.10.240.10">
    <property type="entry name" value="Zn(2)-C6 fungal-type DNA-binding domain"/>
    <property type="match status" value="1"/>
</dbReference>
<dbReference type="PANTHER" id="PTHR47782">
    <property type="entry name" value="ZN(II)2CYS6 TRANSCRIPTION FACTOR (EUROFUNG)-RELATED"/>
    <property type="match status" value="1"/>
</dbReference>
<evidence type="ECO:0000256" key="5">
    <source>
        <dbReference type="ARBA" id="ARBA00023125"/>
    </source>
</evidence>
<feature type="compositionally biased region" description="Low complexity" evidence="8">
    <location>
        <begin position="605"/>
        <end position="634"/>
    </location>
</feature>
<evidence type="ECO:0000256" key="4">
    <source>
        <dbReference type="ARBA" id="ARBA00023015"/>
    </source>
</evidence>
<evidence type="ECO:0000256" key="6">
    <source>
        <dbReference type="ARBA" id="ARBA00023163"/>
    </source>
</evidence>
<dbReference type="SMART" id="SM00066">
    <property type="entry name" value="GAL4"/>
    <property type="match status" value="1"/>
</dbReference>
<comment type="subcellular location">
    <subcellularLocation>
        <location evidence="1">Nucleus</location>
    </subcellularLocation>
</comment>
<dbReference type="EMBL" id="JBFXLS010000018">
    <property type="protein sequence ID" value="KAL2828945.1"/>
    <property type="molecule type" value="Genomic_DNA"/>
</dbReference>
<dbReference type="CDD" id="cd12148">
    <property type="entry name" value="fungal_TF_MHR"/>
    <property type="match status" value="1"/>
</dbReference>
<dbReference type="Pfam" id="PF04082">
    <property type="entry name" value="Fungal_trans"/>
    <property type="match status" value="1"/>
</dbReference>
<evidence type="ECO:0000313" key="11">
    <source>
        <dbReference type="Proteomes" id="UP001610335"/>
    </source>
</evidence>
<dbReference type="InterPro" id="IPR052202">
    <property type="entry name" value="Yeast_MetPath_Reg"/>
</dbReference>
<evidence type="ECO:0000256" key="7">
    <source>
        <dbReference type="ARBA" id="ARBA00023242"/>
    </source>
</evidence>
<gene>
    <name evidence="10" type="ORF">BDW59DRAFT_39740</name>
</gene>
<dbReference type="Proteomes" id="UP001610335">
    <property type="component" value="Unassembled WGS sequence"/>
</dbReference>
<organism evidence="10 11">
    <name type="scientific">Aspergillus cavernicola</name>
    <dbReference type="NCBI Taxonomy" id="176166"/>
    <lineage>
        <taxon>Eukaryota</taxon>
        <taxon>Fungi</taxon>
        <taxon>Dikarya</taxon>
        <taxon>Ascomycota</taxon>
        <taxon>Pezizomycotina</taxon>
        <taxon>Eurotiomycetes</taxon>
        <taxon>Eurotiomycetidae</taxon>
        <taxon>Eurotiales</taxon>
        <taxon>Aspergillaceae</taxon>
        <taxon>Aspergillus</taxon>
        <taxon>Aspergillus subgen. Nidulantes</taxon>
    </lineage>
</organism>
<sequence>MASQSDTSTLQTHLTPPWHNNSPSKTPEQSSPSFDGRIAHTLAACTRCRQRKSRCDPGIPKCAPCDRSNAQCVYYDSARKCTISRTYIVQLREKARKLEKELEGVEKVFQQAADPELIVRGAGRIRFREHDEARFLGPSSGIAITRLVMEMAKQNTYSKSIKDVVPESTAQKIKDAFTQESGKPTSKVYPVISSIAQPNLPIKQVTYRLIDVFTVKAQSMLPTLHIPTFRQEMEEVFNGSNDPCQNFQLRMVVAISMQKMGTVYAGLADSYYLAALPYLEPSLRRMDLKSLQCLVLIAQYSLLTPTRTAAYWVVGMAVKLCQDLGLTEEATITQSRTGKQLDPLEVDMRRRLFWIVTSMEFGLSHSLGRPSCYSVSPDHIHVGFFAQVDDKYITREGIHPDAKPILPKCIAIHFFKMRLLQLEIRRTLYLNKRESPVDDIDPWFSQMLGKLDQWVSSCPKHDGGSGLSGKWFQGRLNTMLIFMFRPSPQIPEPSVYAARQCYEASVFNIFMQREQIATGSVDLTWIFTQSLFMALNTLLWSFSYPEIRKEHHLKEVERNLEVALEGIMLAAERWPGVRSAGMLYENLIAACLRAYNTEESFVVHSPSNPSSHPTPSSSQDVQTPPSIASPASTAASIHSQNLLAGNSSVADTASAGTFSRGPSADPTFPYPPTTNSLLVPSHPVKALESAPWDCDVPPHATPDTQTSLGFELPDDALVSASDLPFDRSTPFNSFPSVVPGLPGWDPNFSLSSTTADSLSYSDATVDPMNLADMFGDQYSRYFNGDYPVNPWRGRTLSQQEQLELMDSLPDHIPDVTNQLAMQTATAYYQS</sequence>
<keyword evidence="4" id="KW-0805">Transcription regulation</keyword>
<dbReference type="InterPro" id="IPR007219">
    <property type="entry name" value="XnlR_reg_dom"/>
</dbReference>
<keyword evidence="11" id="KW-1185">Reference proteome</keyword>
<comment type="caution">
    <text evidence="10">The sequence shown here is derived from an EMBL/GenBank/DDBJ whole genome shotgun (WGS) entry which is preliminary data.</text>
</comment>
<evidence type="ECO:0000256" key="2">
    <source>
        <dbReference type="ARBA" id="ARBA00022723"/>
    </source>
</evidence>
<evidence type="ECO:0000256" key="8">
    <source>
        <dbReference type="SAM" id="MobiDB-lite"/>
    </source>
</evidence>
<reference evidence="10 11" key="1">
    <citation type="submission" date="2024-07" db="EMBL/GenBank/DDBJ databases">
        <title>Section-level genome sequencing and comparative genomics of Aspergillus sections Usti and Cavernicolus.</title>
        <authorList>
            <consortium name="Lawrence Berkeley National Laboratory"/>
            <person name="Nybo J.L."/>
            <person name="Vesth T.C."/>
            <person name="Theobald S."/>
            <person name="Frisvad J.C."/>
            <person name="Larsen T.O."/>
            <person name="Kjaerboelling I."/>
            <person name="Rothschild-Mancinelli K."/>
            <person name="Lyhne E.K."/>
            <person name="Kogle M.E."/>
            <person name="Barry K."/>
            <person name="Clum A."/>
            <person name="Na H."/>
            <person name="Ledsgaard L."/>
            <person name="Lin J."/>
            <person name="Lipzen A."/>
            <person name="Kuo A."/>
            <person name="Riley R."/>
            <person name="Mondo S."/>
            <person name="LaButti K."/>
            <person name="Haridas S."/>
            <person name="Pangalinan J."/>
            <person name="Salamov A.A."/>
            <person name="Simmons B.A."/>
            <person name="Magnuson J.K."/>
            <person name="Chen J."/>
            <person name="Drula E."/>
            <person name="Henrissat B."/>
            <person name="Wiebenga A."/>
            <person name="Lubbers R.J."/>
            <person name="Gomes A.C."/>
            <person name="Makela M.R."/>
            <person name="Stajich J."/>
            <person name="Grigoriev I.V."/>
            <person name="Mortensen U.H."/>
            <person name="De vries R.P."/>
            <person name="Baker S.E."/>
            <person name="Andersen M.R."/>
        </authorList>
    </citation>
    <scope>NUCLEOTIDE SEQUENCE [LARGE SCALE GENOMIC DNA]</scope>
    <source>
        <strain evidence="10 11">CBS 600.67</strain>
    </source>
</reference>
<dbReference type="PANTHER" id="PTHR47782:SF8">
    <property type="entry name" value="ZN(II)2CYS6 TRANSCRIPTION FACTOR (EUROFUNG)"/>
    <property type="match status" value="1"/>
</dbReference>
<evidence type="ECO:0000259" key="9">
    <source>
        <dbReference type="PROSITE" id="PS50048"/>
    </source>
</evidence>
<keyword evidence="3" id="KW-0862">Zinc</keyword>
<protein>
    <submittedName>
        <fullName evidence="10">Fungal-specific transcription factor domain-containing protein</fullName>
    </submittedName>
</protein>
<name>A0ABR4IMH4_9EURO</name>
<dbReference type="CDD" id="cd00067">
    <property type="entry name" value="GAL4"/>
    <property type="match status" value="1"/>
</dbReference>
<accession>A0ABR4IMH4</accession>
<evidence type="ECO:0000313" key="10">
    <source>
        <dbReference type="EMBL" id="KAL2828945.1"/>
    </source>
</evidence>